<dbReference type="Pfam" id="PF01370">
    <property type="entry name" value="Epimerase"/>
    <property type="match status" value="1"/>
</dbReference>
<protein>
    <submittedName>
        <fullName evidence="5">NAD(P)-binding protein</fullName>
    </submittedName>
</protein>
<dbReference type="InterPro" id="IPR036291">
    <property type="entry name" value="NAD(P)-bd_dom_sf"/>
</dbReference>
<dbReference type="FunFam" id="3.40.50.720:FF:000191">
    <property type="entry name" value="Methylglyoxal reductase (NADPH-dependent)"/>
    <property type="match status" value="1"/>
</dbReference>
<comment type="caution">
    <text evidence="5">The sequence shown here is derived from an EMBL/GenBank/DDBJ whole genome shotgun (WGS) entry which is preliminary data.</text>
</comment>
<dbReference type="RefSeq" id="XP_018714529.1">
    <property type="nucleotide sequence ID" value="XM_018856663.1"/>
</dbReference>
<dbReference type="InterPro" id="IPR001509">
    <property type="entry name" value="Epimerase_deHydtase"/>
</dbReference>
<dbReference type="GO" id="GO:0016616">
    <property type="term" value="F:oxidoreductase activity, acting on the CH-OH group of donors, NAD or NADP as acceptor"/>
    <property type="evidence" value="ECO:0007669"/>
    <property type="project" value="TreeGrafter"/>
</dbReference>
<dbReference type="CDD" id="cd05227">
    <property type="entry name" value="AR_SDR_e"/>
    <property type="match status" value="1"/>
</dbReference>
<reference evidence="5 6" key="1">
    <citation type="submission" date="2016-05" db="EMBL/GenBank/DDBJ databases">
        <title>Comparative genomics of biotechnologically important yeasts.</title>
        <authorList>
            <consortium name="DOE Joint Genome Institute"/>
            <person name="Riley R."/>
            <person name="Haridas S."/>
            <person name="Wolfe K.H."/>
            <person name="Lopes M.R."/>
            <person name="Hittinger C.T."/>
            <person name="Goker M."/>
            <person name="Salamov A."/>
            <person name="Wisecaver J."/>
            <person name="Long T.M."/>
            <person name="Aerts A.L."/>
            <person name="Barry K."/>
            <person name="Choi C."/>
            <person name="Clum A."/>
            <person name="Coughlan A.Y."/>
            <person name="Deshpande S."/>
            <person name="Douglass A.P."/>
            <person name="Hanson S.J."/>
            <person name="Klenk H.-P."/>
            <person name="LaButti K."/>
            <person name="Lapidus A."/>
            <person name="Lindquist E."/>
            <person name="Lipzen A."/>
            <person name="Meier-kolthoff J.P."/>
            <person name="Ohm R.A."/>
            <person name="Otillar R.P."/>
            <person name="Pangilinan J."/>
            <person name="Peng Y."/>
            <person name="Rokas A."/>
            <person name="Rosa C.A."/>
            <person name="Scheuner C."/>
            <person name="Sibirny A.A."/>
            <person name="Slot J.C."/>
            <person name="Stielow J.B."/>
            <person name="Sun H."/>
            <person name="Kurtzman C.P."/>
            <person name="Blackwell M."/>
            <person name="Grigoriev I.V."/>
            <person name="Jeffries T.W."/>
        </authorList>
    </citation>
    <scope>NUCLEOTIDE SEQUENCE [LARGE SCALE GENOMIC DNA]</scope>
    <source>
        <strain evidence="5 6">NRRL YB-4993</strain>
    </source>
</reference>
<keyword evidence="6" id="KW-1185">Reference proteome</keyword>
<dbReference type="PANTHER" id="PTHR10366:SF564">
    <property type="entry name" value="STEROL-4-ALPHA-CARBOXYLATE 3-DEHYDROGENASE, DECARBOXYLATING"/>
    <property type="match status" value="1"/>
</dbReference>
<name>A0A1A0HJQ6_9ASCO</name>
<evidence type="ECO:0000313" key="5">
    <source>
        <dbReference type="EMBL" id="OBA24048.1"/>
    </source>
</evidence>
<dbReference type="SUPFAM" id="SSF51735">
    <property type="entry name" value="NAD(P)-binding Rossmann-fold domains"/>
    <property type="match status" value="1"/>
</dbReference>
<evidence type="ECO:0000256" key="3">
    <source>
        <dbReference type="SAM" id="MobiDB-lite"/>
    </source>
</evidence>
<evidence type="ECO:0000256" key="1">
    <source>
        <dbReference type="ARBA" id="ARBA00023002"/>
    </source>
</evidence>
<dbReference type="EMBL" id="LXTC01000001">
    <property type="protein sequence ID" value="OBA24048.1"/>
    <property type="molecule type" value="Genomic_DNA"/>
</dbReference>
<feature type="domain" description="NAD-dependent epimerase/dehydratase" evidence="4">
    <location>
        <begin position="5"/>
        <end position="252"/>
    </location>
</feature>
<proteinExistence type="inferred from homology"/>
<dbReference type="GeneID" id="30029639"/>
<gene>
    <name evidence="5" type="ORF">METBIDRAFT_35871</name>
</gene>
<dbReference type="InterPro" id="IPR050425">
    <property type="entry name" value="NAD(P)_dehydrat-like"/>
</dbReference>
<dbReference type="OrthoDB" id="2735536at2759"/>
<sequence>MTTSVFVSGATGYIAQHVIKLLVTKGYNVVGSVRTAEKGKNLVKLFDTGSFTYEVVPKLEAPGAFDQALEKHPEVSVFLHTASPVSFNVQDVEKELLLPAVEGTKNVFSAIKAHGSQIKHVVVTSSVAALLNPARNQDPTFTVNEDSWNPITWEQAKENAMNGYFGSKKFAEKAAWDFLESEKPNFTLNTVLPVYVFGPQAFDSEVKGELNYSAEIINKLLKLGPNDEVPAQQGAFVDVRDVAKAHLAAFEGGLSNQRLLLRTGGFTAQRVLDIINAKFVNLRGQLPTGTPEKGEPENTGSKTDNSRTKELLNYPAIDLENCVVDSVTQLVKSQKKVF</sequence>
<evidence type="ECO:0000259" key="4">
    <source>
        <dbReference type="Pfam" id="PF01370"/>
    </source>
</evidence>
<dbReference type="Proteomes" id="UP000092555">
    <property type="component" value="Unassembled WGS sequence"/>
</dbReference>
<dbReference type="Gene3D" id="3.40.50.720">
    <property type="entry name" value="NAD(P)-binding Rossmann-like Domain"/>
    <property type="match status" value="1"/>
</dbReference>
<evidence type="ECO:0000256" key="2">
    <source>
        <dbReference type="ARBA" id="ARBA00023445"/>
    </source>
</evidence>
<evidence type="ECO:0000313" key="6">
    <source>
        <dbReference type="Proteomes" id="UP000092555"/>
    </source>
</evidence>
<keyword evidence="1" id="KW-0560">Oxidoreductase</keyword>
<comment type="similarity">
    <text evidence="2">Belongs to the NAD(P)-dependent epimerase/dehydratase family. Dihydroflavonol-4-reductase subfamily.</text>
</comment>
<accession>A0A1A0HJQ6</accession>
<organism evidence="5 6">
    <name type="scientific">Metschnikowia bicuspidata var. bicuspidata NRRL YB-4993</name>
    <dbReference type="NCBI Taxonomy" id="869754"/>
    <lineage>
        <taxon>Eukaryota</taxon>
        <taxon>Fungi</taxon>
        <taxon>Dikarya</taxon>
        <taxon>Ascomycota</taxon>
        <taxon>Saccharomycotina</taxon>
        <taxon>Pichiomycetes</taxon>
        <taxon>Metschnikowiaceae</taxon>
        <taxon>Metschnikowia</taxon>
    </lineage>
</organism>
<dbReference type="AlphaFoldDB" id="A0A1A0HJQ6"/>
<feature type="region of interest" description="Disordered" evidence="3">
    <location>
        <begin position="285"/>
        <end position="308"/>
    </location>
</feature>
<dbReference type="STRING" id="869754.A0A1A0HJQ6"/>
<dbReference type="PANTHER" id="PTHR10366">
    <property type="entry name" value="NAD DEPENDENT EPIMERASE/DEHYDRATASE"/>
    <property type="match status" value="1"/>
</dbReference>